<keyword evidence="5" id="KW-1185">Reference proteome</keyword>
<accession>A0A158QAI0</accession>
<dbReference type="InterPro" id="IPR001895">
    <property type="entry name" value="RASGEF_cat_dom"/>
</dbReference>
<dbReference type="PANTHER" id="PTHR23113:SF224">
    <property type="entry name" value="RAP GUANINE NUCLEOTIDE EXCHANGE FACTOR 1"/>
    <property type="match status" value="1"/>
</dbReference>
<dbReference type="PROSITE" id="PS50009">
    <property type="entry name" value="RASGEF_CAT"/>
    <property type="match status" value="1"/>
</dbReference>
<evidence type="ECO:0000259" key="3">
    <source>
        <dbReference type="PROSITE" id="PS50009"/>
    </source>
</evidence>
<organism evidence="6">
    <name type="scientific">Enterobius vermicularis</name>
    <name type="common">Human pinworm</name>
    <dbReference type="NCBI Taxonomy" id="51028"/>
    <lineage>
        <taxon>Eukaryota</taxon>
        <taxon>Metazoa</taxon>
        <taxon>Ecdysozoa</taxon>
        <taxon>Nematoda</taxon>
        <taxon>Chromadorea</taxon>
        <taxon>Rhabditida</taxon>
        <taxon>Spirurina</taxon>
        <taxon>Oxyuridomorpha</taxon>
        <taxon>Oxyuroidea</taxon>
        <taxon>Oxyuridae</taxon>
        <taxon>Enterobius</taxon>
    </lineage>
</organism>
<dbReference type="AlphaFoldDB" id="A0A158QAI0"/>
<dbReference type="WBParaSite" id="EVEC_0000523401-mRNA-1">
    <property type="protein sequence ID" value="EVEC_0000523401-mRNA-1"/>
    <property type="gene ID" value="EVEC_0000523401"/>
</dbReference>
<gene>
    <name evidence="4" type="ORF">EVEC_LOCUS4887</name>
</gene>
<dbReference type="InterPro" id="IPR023578">
    <property type="entry name" value="Ras_GEF_dom_sf"/>
</dbReference>
<dbReference type="InterPro" id="IPR036964">
    <property type="entry name" value="RASGEF_cat_dom_sf"/>
</dbReference>
<dbReference type="PANTHER" id="PTHR23113">
    <property type="entry name" value="GUANINE NUCLEOTIDE EXCHANGE FACTOR"/>
    <property type="match status" value="1"/>
</dbReference>
<reference evidence="6" key="1">
    <citation type="submission" date="2016-04" db="UniProtKB">
        <authorList>
            <consortium name="WormBaseParasite"/>
        </authorList>
    </citation>
    <scope>IDENTIFICATION</scope>
</reference>
<dbReference type="GO" id="GO:0005886">
    <property type="term" value="C:plasma membrane"/>
    <property type="evidence" value="ECO:0007669"/>
    <property type="project" value="TreeGrafter"/>
</dbReference>
<evidence type="ECO:0000256" key="2">
    <source>
        <dbReference type="PROSITE-ProRule" id="PRU00168"/>
    </source>
</evidence>
<keyword evidence="1 2" id="KW-0344">Guanine-nucleotide releasing factor</keyword>
<evidence type="ECO:0000313" key="6">
    <source>
        <dbReference type="WBParaSite" id="EVEC_0000523401-mRNA-1"/>
    </source>
</evidence>
<protein>
    <submittedName>
        <fullName evidence="6">Ras-GEF domain-containing protein</fullName>
    </submittedName>
</protein>
<dbReference type="GO" id="GO:0007265">
    <property type="term" value="P:Ras protein signal transduction"/>
    <property type="evidence" value="ECO:0007669"/>
    <property type="project" value="TreeGrafter"/>
</dbReference>
<dbReference type="OrthoDB" id="25179at2759"/>
<feature type="domain" description="Ras-GEF" evidence="3">
    <location>
        <begin position="96"/>
        <end position="344"/>
    </location>
</feature>
<dbReference type="STRING" id="51028.A0A158QAI0"/>
<dbReference type="Pfam" id="PF00617">
    <property type="entry name" value="RasGEF"/>
    <property type="match status" value="1"/>
</dbReference>
<dbReference type="Gene3D" id="1.10.840.10">
    <property type="entry name" value="Ras guanine-nucleotide exchange factors catalytic domain"/>
    <property type="match status" value="1"/>
</dbReference>
<dbReference type="CDD" id="cd00155">
    <property type="entry name" value="RasGEF"/>
    <property type="match status" value="1"/>
</dbReference>
<dbReference type="GO" id="GO:0005085">
    <property type="term" value="F:guanyl-nucleotide exchange factor activity"/>
    <property type="evidence" value="ECO:0007669"/>
    <property type="project" value="UniProtKB-KW"/>
</dbReference>
<proteinExistence type="predicted"/>
<evidence type="ECO:0000256" key="1">
    <source>
        <dbReference type="ARBA" id="ARBA00022658"/>
    </source>
</evidence>
<name>A0A158QAI0_ENTVE</name>
<dbReference type="Proteomes" id="UP000274131">
    <property type="component" value="Unassembled WGS sequence"/>
</dbReference>
<sequence length="349" mass="41212">MVTQNDTTAIKVARQCFSMLVRIVDELCCLELGKELISAVNKFTYFLIQNESFPYAKLLRKRLMARFEQKANVKTPLIYEAQSGLKNKQSTLFEFRSSAIAKQMTLLDADLFHKIEPPEMLWWAQEQDERKSPNLCAFTEHFNKVSYWVRTMVIRPKEQRLRDKYLLKFIKIMKQLRSMGNYNSYLAVLSALESGPIRRLEWPKNCVDMLKEHAAIMDSTFSFKNYRNLLAESRPPCLPYLGLVLQDLTFVHIGNPDYLSPKQCQGKKSLLNFGKRWQQFTILDSIRRFKIIRPKIIYTNIIDVFFYRNYSIEKDDRILQLFGGFKDYLSEDDIWELSETIKPRSRKSK</sequence>
<dbReference type="EMBL" id="UXUI01007993">
    <property type="protein sequence ID" value="VDD90136.1"/>
    <property type="molecule type" value="Genomic_DNA"/>
</dbReference>
<dbReference type="SMART" id="SM00147">
    <property type="entry name" value="RasGEF"/>
    <property type="match status" value="1"/>
</dbReference>
<reference evidence="4 5" key="2">
    <citation type="submission" date="2018-10" db="EMBL/GenBank/DDBJ databases">
        <authorList>
            <consortium name="Pathogen Informatics"/>
        </authorList>
    </citation>
    <scope>NUCLEOTIDE SEQUENCE [LARGE SCALE GENOMIC DNA]</scope>
</reference>
<dbReference type="InterPro" id="IPR008937">
    <property type="entry name" value="Ras-like_GEF"/>
</dbReference>
<evidence type="ECO:0000313" key="4">
    <source>
        <dbReference type="EMBL" id="VDD90136.1"/>
    </source>
</evidence>
<dbReference type="SUPFAM" id="SSF48366">
    <property type="entry name" value="Ras GEF"/>
    <property type="match status" value="1"/>
</dbReference>
<evidence type="ECO:0000313" key="5">
    <source>
        <dbReference type="Proteomes" id="UP000274131"/>
    </source>
</evidence>